<sequence length="206" mass="24293">ATYSFHPVKSITTGEGGMAVTNDSSLANKLSLLRSHGITRDFEQMSKDPDGPWFNEQIDLGFNFRMTEIQAALGNSQLKRIDNYISKRNNIAEIYRNELQELPLKFQATYRDRYSAYHLFVIRLKLDDIEKTHLEIFNDLISEGIGVNLHYMPVYRHHYYSRFNYQREFFKESEEYYKEAISIPIFPNLTEQEQSYVIEAIKKIIK</sequence>
<protein>
    <recommendedName>
        <fullName evidence="2">UDP-4-amino-4, 6-dideoxy-N-acetyl-beta-L-altrosamine transaminase</fullName>
    </recommendedName>
</protein>
<name>A0A382MBM5_9ZZZZ</name>
<dbReference type="GO" id="GO:0030170">
    <property type="term" value="F:pyridoxal phosphate binding"/>
    <property type="evidence" value="ECO:0007669"/>
    <property type="project" value="TreeGrafter"/>
</dbReference>
<dbReference type="SUPFAM" id="SSF53383">
    <property type="entry name" value="PLP-dependent transferases"/>
    <property type="match status" value="1"/>
</dbReference>
<reference evidence="1" key="1">
    <citation type="submission" date="2018-05" db="EMBL/GenBank/DDBJ databases">
        <authorList>
            <person name="Lanie J.A."/>
            <person name="Ng W.-L."/>
            <person name="Kazmierczak K.M."/>
            <person name="Andrzejewski T.M."/>
            <person name="Davidsen T.M."/>
            <person name="Wayne K.J."/>
            <person name="Tettelin H."/>
            <person name="Glass J.I."/>
            <person name="Rusch D."/>
            <person name="Podicherti R."/>
            <person name="Tsui H.-C.T."/>
            <person name="Winkler M.E."/>
        </authorList>
    </citation>
    <scope>NUCLEOTIDE SEQUENCE</scope>
</reference>
<accession>A0A382MBM5</accession>
<dbReference type="GO" id="GO:0000271">
    <property type="term" value="P:polysaccharide biosynthetic process"/>
    <property type="evidence" value="ECO:0007669"/>
    <property type="project" value="TreeGrafter"/>
</dbReference>
<evidence type="ECO:0008006" key="2">
    <source>
        <dbReference type="Google" id="ProtNLM"/>
    </source>
</evidence>
<gene>
    <name evidence="1" type="ORF">METZ01_LOCUS299237</name>
</gene>
<dbReference type="Gene3D" id="3.90.1150.10">
    <property type="entry name" value="Aspartate Aminotransferase, domain 1"/>
    <property type="match status" value="1"/>
</dbReference>
<dbReference type="InterPro" id="IPR015421">
    <property type="entry name" value="PyrdxlP-dep_Trfase_major"/>
</dbReference>
<feature type="non-terminal residue" evidence="1">
    <location>
        <position position="1"/>
    </location>
</feature>
<dbReference type="InterPro" id="IPR000653">
    <property type="entry name" value="DegT/StrS_aminotransferase"/>
</dbReference>
<dbReference type="InterPro" id="IPR015424">
    <property type="entry name" value="PyrdxlP-dep_Trfase"/>
</dbReference>
<dbReference type="AlphaFoldDB" id="A0A382MBM5"/>
<organism evidence="1">
    <name type="scientific">marine metagenome</name>
    <dbReference type="NCBI Taxonomy" id="408172"/>
    <lineage>
        <taxon>unclassified sequences</taxon>
        <taxon>metagenomes</taxon>
        <taxon>ecological metagenomes</taxon>
    </lineage>
</organism>
<dbReference type="InterPro" id="IPR015422">
    <property type="entry name" value="PyrdxlP-dep_Trfase_small"/>
</dbReference>
<dbReference type="PANTHER" id="PTHR30244:SF34">
    <property type="entry name" value="DTDP-4-AMINO-4,6-DIDEOXYGALACTOSE TRANSAMINASE"/>
    <property type="match status" value="1"/>
</dbReference>
<dbReference type="Gene3D" id="3.40.640.10">
    <property type="entry name" value="Type I PLP-dependent aspartate aminotransferase-like (Major domain)"/>
    <property type="match status" value="1"/>
</dbReference>
<dbReference type="PANTHER" id="PTHR30244">
    <property type="entry name" value="TRANSAMINASE"/>
    <property type="match status" value="1"/>
</dbReference>
<evidence type="ECO:0000313" key="1">
    <source>
        <dbReference type="EMBL" id="SVC46383.1"/>
    </source>
</evidence>
<dbReference type="GO" id="GO:0008483">
    <property type="term" value="F:transaminase activity"/>
    <property type="evidence" value="ECO:0007669"/>
    <property type="project" value="TreeGrafter"/>
</dbReference>
<dbReference type="EMBL" id="UINC01092633">
    <property type="protein sequence ID" value="SVC46383.1"/>
    <property type="molecule type" value="Genomic_DNA"/>
</dbReference>
<proteinExistence type="predicted"/>
<dbReference type="Pfam" id="PF01041">
    <property type="entry name" value="DegT_DnrJ_EryC1"/>
    <property type="match status" value="1"/>
</dbReference>